<keyword evidence="1" id="KW-0812">Transmembrane</keyword>
<keyword evidence="1" id="KW-0472">Membrane</keyword>
<evidence type="ECO:0000256" key="1">
    <source>
        <dbReference type="SAM" id="Phobius"/>
    </source>
</evidence>
<accession>A0A811GC18</accession>
<dbReference type="EMBL" id="CADDTS010000022">
    <property type="protein sequence ID" value="CAB1212640.1"/>
    <property type="molecule type" value="Genomic_DNA"/>
</dbReference>
<gene>
    <name evidence="2" type="ORF">SFB21_1204</name>
</gene>
<name>A0A811GC18_9GAMM</name>
<dbReference type="Proteomes" id="UP000489961">
    <property type="component" value="Unassembled WGS sequence"/>
</dbReference>
<evidence type="ECO:0000313" key="3">
    <source>
        <dbReference type="Proteomes" id="UP000489961"/>
    </source>
</evidence>
<protein>
    <submittedName>
        <fullName evidence="2">Uncharacterized protein</fullName>
    </submittedName>
</protein>
<feature type="transmembrane region" description="Helical" evidence="1">
    <location>
        <begin position="20"/>
        <end position="40"/>
    </location>
</feature>
<proteinExistence type="predicted"/>
<reference evidence="2 3" key="1">
    <citation type="submission" date="2020-02" db="EMBL/GenBank/DDBJ databases">
        <authorList>
            <person name="Chaudhuri R."/>
        </authorList>
    </citation>
    <scope>NUCLEOTIDE SEQUENCE [LARGE SCALE GENOMIC DNA]</scope>
    <source>
        <strain evidence="2">SFB21</strain>
    </source>
</reference>
<dbReference type="AlphaFoldDB" id="A0A811GC18"/>
<keyword evidence="1" id="KW-1133">Transmembrane helix</keyword>
<sequence>MHIAIQKIVQLKSQIKLEHVYNMLVSTIIAIILILAFIALHRPISAVQFQNIVKLSAQANYPDTQKMALLLMQQPQVPYAQYLKLMQAHHLETQRAHQLPAFQAEQ</sequence>
<comment type="caution">
    <text evidence="2">The sequence shown here is derived from an EMBL/GenBank/DDBJ whole genome shotgun (WGS) entry which is preliminary data.</text>
</comment>
<evidence type="ECO:0000313" key="2">
    <source>
        <dbReference type="EMBL" id="CAB1212640.1"/>
    </source>
</evidence>
<organism evidence="2 3">
    <name type="scientific">Acinetobacter bouvetii</name>
    <dbReference type="NCBI Taxonomy" id="202951"/>
    <lineage>
        <taxon>Bacteria</taxon>
        <taxon>Pseudomonadati</taxon>
        <taxon>Pseudomonadota</taxon>
        <taxon>Gammaproteobacteria</taxon>
        <taxon>Moraxellales</taxon>
        <taxon>Moraxellaceae</taxon>
        <taxon>Acinetobacter</taxon>
    </lineage>
</organism>